<dbReference type="Pfam" id="PF00011">
    <property type="entry name" value="HSP20"/>
    <property type="match status" value="1"/>
</dbReference>
<evidence type="ECO:0000256" key="3">
    <source>
        <dbReference type="RuleBase" id="RU003616"/>
    </source>
</evidence>
<feature type="domain" description="SHSP" evidence="4">
    <location>
        <begin position="22"/>
        <end position="141"/>
    </location>
</feature>
<comment type="caution">
    <text evidence="5">The sequence shown here is derived from an EMBL/GenBank/DDBJ whole genome shotgun (WGS) entry which is preliminary data.</text>
</comment>
<keyword evidence="6" id="KW-1185">Reference proteome</keyword>
<comment type="similarity">
    <text evidence="2 3">Belongs to the small heat shock protein (HSP20) family.</text>
</comment>
<name>A0ABU6Q5N2_9FABA</name>
<dbReference type="EMBL" id="JASCZI010000027">
    <property type="protein sequence ID" value="MED6107146.1"/>
    <property type="molecule type" value="Genomic_DNA"/>
</dbReference>
<dbReference type="InterPro" id="IPR002068">
    <property type="entry name" value="A-crystallin/Hsp20_dom"/>
</dbReference>
<organism evidence="5 6">
    <name type="scientific">Stylosanthes scabra</name>
    <dbReference type="NCBI Taxonomy" id="79078"/>
    <lineage>
        <taxon>Eukaryota</taxon>
        <taxon>Viridiplantae</taxon>
        <taxon>Streptophyta</taxon>
        <taxon>Embryophyta</taxon>
        <taxon>Tracheophyta</taxon>
        <taxon>Spermatophyta</taxon>
        <taxon>Magnoliopsida</taxon>
        <taxon>eudicotyledons</taxon>
        <taxon>Gunneridae</taxon>
        <taxon>Pentapetalae</taxon>
        <taxon>rosids</taxon>
        <taxon>fabids</taxon>
        <taxon>Fabales</taxon>
        <taxon>Fabaceae</taxon>
        <taxon>Papilionoideae</taxon>
        <taxon>50 kb inversion clade</taxon>
        <taxon>dalbergioids sensu lato</taxon>
        <taxon>Dalbergieae</taxon>
        <taxon>Pterocarpus clade</taxon>
        <taxon>Stylosanthes</taxon>
    </lineage>
</organism>
<accession>A0ABU6Q5N2</accession>
<dbReference type="Proteomes" id="UP001341840">
    <property type="component" value="Unassembled WGS sequence"/>
</dbReference>
<keyword evidence="1" id="KW-0346">Stress response</keyword>
<dbReference type="PANTHER" id="PTHR11527">
    <property type="entry name" value="HEAT-SHOCK PROTEIN 20 FAMILY MEMBER"/>
    <property type="match status" value="1"/>
</dbReference>
<gene>
    <name evidence="5" type="ORF">PIB30_011161</name>
</gene>
<protein>
    <recommendedName>
        <fullName evidence="4">SHSP domain-containing protein</fullName>
    </recommendedName>
</protein>
<dbReference type="CDD" id="cd06472">
    <property type="entry name" value="ACD_ScHsp26_like"/>
    <property type="match status" value="1"/>
</dbReference>
<evidence type="ECO:0000256" key="2">
    <source>
        <dbReference type="PROSITE-ProRule" id="PRU00285"/>
    </source>
</evidence>
<dbReference type="InterPro" id="IPR008978">
    <property type="entry name" value="HSP20-like_chaperone"/>
</dbReference>
<proteinExistence type="inferred from homology"/>
<evidence type="ECO:0000259" key="4">
    <source>
        <dbReference type="PROSITE" id="PS01031"/>
    </source>
</evidence>
<dbReference type="PROSITE" id="PS01031">
    <property type="entry name" value="SHSP"/>
    <property type="match status" value="1"/>
</dbReference>
<evidence type="ECO:0000313" key="5">
    <source>
        <dbReference type="EMBL" id="MED6107146.1"/>
    </source>
</evidence>
<dbReference type="Gene3D" id="2.60.40.790">
    <property type="match status" value="1"/>
</dbReference>
<evidence type="ECO:0000256" key="1">
    <source>
        <dbReference type="ARBA" id="ARBA00023016"/>
    </source>
</evidence>
<dbReference type="SUPFAM" id="SSF49764">
    <property type="entry name" value="HSP20-like chaperones"/>
    <property type="match status" value="1"/>
</dbReference>
<evidence type="ECO:0000313" key="6">
    <source>
        <dbReference type="Proteomes" id="UP001341840"/>
    </source>
</evidence>
<reference evidence="5 6" key="1">
    <citation type="journal article" date="2023" name="Plants (Basel)">
        <title>Bridging the Gap: Combining Genomics and Transcriptomics Approaches to Understand Stylosanthes scabra, an Orphan Legume from the Brazilian Caatinga.</title>
        <authorList>
            <person name="Ferreira-Neto J.R.C."/>
            <person name="da Silva M.D."/>
            <person name="Binneck E."/>
            <person name="de Melo N.F."/>
            <person name="da Silva R.H."/>
            <person name="de Melo A.L.T.M."/>
            <person name="Pandolfi V."/>
            <person name="Bustamante F.O."/>
            <person name="Brasileiro-Vidal A.C."/>
            <person name="Benko-Iseppon A.M."/>
        </authorList>
    </citation>
    <scope>NUCLEOTIDE SEQUENCE [LARGE SCALE GENOMIC DNA]</scope>
    <source>
        <tissue evidence="5">Leaves</tissue>
    </source>
</reference>
<dbReference type="InterPro" id="IPR031107">
    <property type="entry name" value="Small_HSP"/>
</dbReference>
<sequence length="141" mass="16266">MSLISQILGDDQTLDPFLSMINRCPVLSTPTDWKETKDAHVFLSDLPGLNKDEVKVEVHEGRLLQISGNWHDDDSDDKNKNMIKWHHVERCRGKFQRRFRLPENAKVDQVKAHMENGVLVVTVPKEDIKKPETKQVQIQGN</sequence>